<feature type="active site" description="Proton donor/acceptor" evidence="6">
    <location>
        <position position="274"/>
    </location>
</feature>
<evidence type="ECO:0000256" key="4">
    <source>
        <dbReference type="ARBA" id="ARBA00023277"/>
    </source>
</evidence>
<evidence type="ECO:0000313" key="9">
    <source>
        <dbReference type="EMBL" id="ARJ04676.1"/>
    </source>
</evidence>
<dbReference type="Proteomes" id="UP000192775">
    <property type="component" value="Chromosome"/>
</dbReference>
<feature type="binding site" evidence="7">
    <location>
        <position position="141"/>
    </location>
    <ligand>
        <name>substrate</name>
    </ligand>
</feature>
<dbReference type="PANTHER" id="PTHR11113:SF14">
    <property type="entry name" value="N-ACETYLGLUCOSAMINE-6-PHOSPHATE DEACETYLASE"/>
    <property type="match status" value="1"/>
</dbReference>
<comment type="cofactor">
    <cofactor evidence="8">
        <name>a divalent metal cation</name>
        <dbReference type="ChEBI" id="CHEBI:60240"/>
    </cofactor>
    <text evidence="8">Binds 1 divalent metal cation per subunit.</text>
</comment>
<dbReference type="Pfam" id="PF01979">
    <property type="entry name" value="Amidohydro_1"/>
    <property type="match status" value="1"/>
</dbReference>
<feature type="binding site" evidence="8">
    <location>
        <position position="217"/>
    </location>
    <ligand>
        <name>Zn(2+)</name>
        <dbReference type="ChEBI" id="CHEBI:29105"/>
    </ligand>
</feature>
<dbReference type="GO" id="GO:0008448">
    <property type="term" value="F:N-acetylglucosamine-6-phosphate deacetylase activity"/>
    <property type="evidence" value="ECO:0007669"/>
    <property type="project" value="InterPro"/>
</dbReference>
<organism evidence="9 10">
    <name type="scientific">Cnuibacter physcomitrellae</name>
    <dbReference type="NCBI Taxonomy" id="1619308"/>
    <lineage>
        <taxon>Bacteria</taxon>
        <taxon>Bacillati</taxon>
        <taxon>Actinomycetota</taxon>
        <taxon>Actinomycetes</taxon>
        <taxon>Micrococcales</taxon>
        <taxon>Microbacteriaceae</taxon>
        <taxon>Cnuibacter</taxon>
    </lineage>
</organism>
<evidence type="ECO:0000256" key="1">
    <source>
        <dbReference type="ARBA" id="ARBA00010716"/>
    </source>
</evidence>
<evidence type="ECO:0000256" key="3">
    <source>
        <dbReference type="ARBA" id="ARBA00022801"/>
    </source>
</evidence>
<dbReference type="CDD" id="cd00854">
    <property type="entry name" value="NagA"/>
    <property type="match status" value="1"/>
</dbReference>
<comment type="similarity">
    <text evidence="1 5">Belongs to the metallo-dependent hydrolases superfamily. NagA family.</text>
</comment>
<keyword evidence="2 8" id="KW-0479">Metal-binding</keyword>
<accession>A0A1X9LHJ3</accession>
<name>A0A1X9LHJ3_9MICO</name>
<protein>
    <submittedName>
        <fullName evidence="9">N-acetylglucosamine-6-phosphate deacetylase</fullName>
    </submittedName>
</protein>
<feature type="binding site" evidence="7">
    <location>
        <begin position="308"/>
        <end position="310"/>
    </location>
    <ligand>
        <name>substrate</name>
    </ligand>
</feature>
<dbReference type="InterPro" id="IPR006680">
    <property type="entry name" value="Amidohydro-rel"/>
</dbReference>
<dbReference type="Gene3D" id="3.20.20.140">
    <property type="entry name" value="Metal-dependent hydrolases"/>
    <property type="match status" value="1"/>
</dbReference>
<keyword evidence="10" id="KW-1185">Reference proteome</keyword>
<dbReference type="InterPro" id="IPR003764">
    <property type="entry name" value="GlcNAc_6-P_deAcase"/>
</dbReference>
<evidence type="ECO:0000256" key="5">
    <source>
        <dbReference type="PIRNR" id="PIRNR038994"/>
    </source>
</evidence>
<dbReference type="SUPFAM" id="SSF51338">
    <property type="entry name" value="Composite domain of metallo-dependent hydrolases"/>
    <property type="match status" value="1"/>
</dbReference>
<sequence length="393" mass="40523">MSLLVHGARKLDADGVVDGFWLLGGPEGILEVGTGEGWRARSAEVDTVADAQGAWLTPGFLDLHCHGAGGSSFDDGADAIRSGLAVHRAHGTTRSVVSLVSAPLPTLADSLSTVADLCGADPLVIGAHLEGPFLSPDRRGAHDPAALRSPTPLAVAELLEAADGHLTQITIAPELPGAPTAIEAFAAEGVIVAVGHTDADLRATRDAFDRGARLVTHAFNAMPGIHHRSPGPLPAAFDDERVVLELIVDGLHVDPAVVQLAFRAAPGRVAMVTDAMAAAGASDGHYHLGSRDVDVREGRAVLEGTDTLAGSTLTQDAALRIAVTECGIEPVEAIRALTRTPATVLRRHDLGLLRPGCAADVVLLSPGFEVRGVAADGVWLTPPTQGISGTLQR</sequence>
<keyword evidence="3 5" id="KW-0378">Hydrolase</keyword>
<dbReference type="RefSeq" id="WP_085018814.1">
    <property type="nucleotide sequence ID" value="NZ_BMHD01000002.1"/>
</dbReference>
<evidence type="ECO:0000256" key="8">
    <source>
        <dbReference type="PIRSR" id="PIRSR038994-3"/>
    </source>
</evidence>
<dbReference type="SUPFAM" id="SSF51556">
    <property type="entry name" value="Metallo-dependent hydrolases"/>
    <property type="match status" value="1"/>
</dbReference>
<dbReference type="PANTHER" id="PTHR11113">
    <property type="entry name" value="N-ACETYLGLUCOSAMINE-6-PHOSPHATE DEACETYLASE"/>
    <property type="match status" value="1"/>
</dbReference>
<dbReference type="PIRSF" id="PIRSF038994">
    <property type="entry name" value="NagA"/>
    <property type="match status" value="1"/>
</dbReference>
<dbReference type="AlphaFoldDB" id="A0A1X9LHJ3"/>
<gene>
    <name evidence="9" type="ORF">B5808_05125</name>
</gene>
<feature type="binding site" evidence="7">
    <location>
        <begin position="220"/>
        <end position="221"/>
    </location>
    <ligand>
        <name>substrate</name>
    </ligand>
</feature>
<dbReference type="GO" id="GO:0046872">
    <property type="term" value="F:metal ion binding"/>
    <property type="evidence" value="ECO:0007669"/>
    <property type="project" value="UniProtKB-KW"/>
</dbReference>
<feature type="binding site" evidence="7">
    <location>
        <position position="252"/>
    </location>
    <ligand>
        <name>substrate</name>
    </ligand>
</feature>
<evidence type="ECO:0000313" key="10">
    <source>
        <dbReference type="Proteomes" id="UP000192775"/>
    </source>
</evidence>
<dbReference type="NCBIfam" id="TIGR00221">
    <property type="entry name" value="nagA"/>
    <property type="match status" value="1"/>
</dbReference>
<feature type="binding site" evidence="8">
    <location>
        <position position="130"/>
    </location>
    <ligand>
        <name>Zn(2+)</name>
        <dbReference type="ChEBI" id="CHEBI:29105"/>
    </ligand>
</feature>
<dbReference type="EMBL" id="CP020715">
    <property type="protein sequence ID" value="ARJ04676.1"/>
    <property type="molecule type" value="Genomic_DNA"/>
</dbReference>
<dbReference type="STRING" id="1619308.B5808_05125"/>
<keyword evidence="4 5" id="KW-0119">Carbohydrate metabolism</keyword>
<proteinExistence type="inferred from homology"/>
<dbReference type="KEGG" id="cphy:B5808_05125"/>
<reference evidence="9 10" key="1">
    <citation type="submission" date="2017-04" db="EMBL/GenBank/DDBJ databases">
        <authorList>
            <person name="Afonso C.L."/>
            <person name="Miller P.J."/>
            <person name="Scott M.A."/>
            <person name="Spackman E."/>
            <person name="Goraichik I."/>
            <person name="Dimitrov K.M."/>
            <person name="Suarez D.L."/>
            <person name="Swayne D.E."/>
        </authorList>
    </citation>
    <scope>NUCLEOTIDE SEQUENCE [LARGE SCALE GENOMIC DNA]</scope>
    <source>
        <strain evidence="10">XA(T)</strain>
    </source>
</reference>
<dbReference type="Gene3D" id="2.30.40.10">
    <property type="entry name" value="Urease, subunit C, domain 1"/>
    <property type="match status" value="1"/>
</dbReference>
<evidence type="ECO:0000256" key="2">
    <source>
        <dbReference type="ARBA" id="ARBA00022723"/>
    </source>
</evidence>
<feature type="binding site" evidence="7">
    <location>
        <position position="228"/>
    </location>
    <ligand>
        <name>substrate</name>
    </ligand>
</feature>
<dbReference type="InterPro" id="IPR032466">
    <property type="entry name" value="Metal_Hydrolase"/>
</dbReference>
<feature type="binding site" evidence="8">
    <location>
        <position position="196"/>
    </location>
    <ligand>
        <name>Zn(2+)</name>
        <dbReference type="ChEBI" id="CHEBI:29105"/>
    </ligand>
</feature>
<evidence type="ECO:0000256" key="6">
    <source>
        <dbReference type="PIRSR" id="PIRSR038994-1"/>
    </source>
</evidence>
<evidence type="ECO:0000256" key="7">
    <source>
        <dbReference type="PIRSR" id="PIRSR038994-2"/>
    </source>
</evidence>
<dbReference type="InterPro" id="IPR011059">
    <property type="entry name" value="Metal-dep_hydrolase_composite"/>
</dbReference>
<dbReference type="GO" id="GO:0006046">
    <property type="term" value="P:N-acetylglucosamine catabolic process"/>
    <property type="evidence" value="ECO:0007669"/>
    <property type="project" value="TreeGrafter"/>
</dbReference>